<dbReference type="HOGENOM" id="CLU_463555_0_0_14"/>
<evidence type="ECO:0008006" key="4">
    <source>
        <dbReference type="Google" id="ProtNLM"/>
    </source>
</evidence>
<organism evidence="2 3">
    <name type="scientific">Acholeplasma laidlawii (strain PG-8A)</name>
    <dbReference type="NCBI Taxonomy" id="441768"/>
    <lineage>
        <taxon>Bacteria</taxon>
        <taxon>Bacillati</taxon>
        <taxon>Mycoplasmatota</taxon>
        <taxon>Mollicutes</taxon>
        <taxon>Acholeplasmatales</taxon>
        <taxon>Acholeplasmataceae</taxon>
        <taxon>Acholeplasma</taxon>
    </lineage>
</organism>
<reference evidence="2 3" key="1">
    <citation type="journal article" date="2011" name="J. Bacteriol.">
        <title>Complete genome and proteome of Acholeplasma laidlawii.</title>
        <authorList>
            <person name="Lazarev V.N."/>
            <person name="Levitskii S.A."/>
            <person name="Basovskii Y.I."/>
            <person name="Chukin M.M."/>
            <person name="Akopian T.A."/>
            <person name="Vereshchagin V.V."/>
            <person name="Kostrjukova E.S."/>
            <person name="Kovaleva G.Y."/>
            <person name="Kazanov M.D."/>
            <person name="Malko D.B."/>
            <person name="Vitreschak A.G."/>
            <person name="Sernova N.V."/>
            <person name="Gelfand M.S."/>
            <person name="Demina I.A."/>
            <person name="Serebryakova M.V."/>
            <person name="Galyamina M.A."/>
            <person name="Vtyurin N.N."/>
            <person name="Rogov S.I."/>
            <person name="Alexeev D.G."/>
            <person name="Ladygina V.G."/>
            <person name="Govorun V.M."/>
        </authorList>
    </citation>
    <scope>NUCLEOTIDE SEQUENCE [LARGE SCALE GENOMIC DNA]</scope>
    <source>
        <strain evidence="2 3">PG-8A</strain>
    </source>
</reference>
<name>A9NGY8_ACHLI</name>
<proteinExistence type="predicted"/>
<dbReference type="EMBL" id="CP000896">
    <property type="protein sequence ID" value="ABX81618.1"/>
    <property type="molecule type" value="Genomic_DNA"/>
</dbReference>
<feature type="compositionally biased region" description="Basic and acidic residues" evidence="1">
    <location>
        <begin position="549"/>
        <end position="573"/>
    </location>
</feature>
<dbReference type="KEGG" id="acl:ACL_1008"/>
<evidence type="ECO:0000256" key="1">
    <source>
        <dbReference type="SAM" id="MobiDB-lite"/>
    </source>
</evidence>
<evidence type="ECO:0000313" key="2">
    <source>
        <dbReference type="EMBL" id="ABX81618.1"/>
    </source>
</evidence>
<dbReference type="STRING" id="441768.ACL_1008"/>
<protein>
    <recommendedName>
        <fullName evidence="4">DUF2357 domain-containing protein</fullName>
    </recommendedName>
</protein>
<keyword evidence="3" id="KW-1185">Reference proteome</keyword>
<feature type="region of interest" description="Disordered" evidence="1">
    <location>
        <begin position="549"/>
        <end position="581"/>
    </location>
</feature>
<dbReference type="AlphaFoldDB" id="A9NGY8"/>
<gene>
    <name evidence="2" type="ordered locus">ACL_1008</name>
</gene>
<dbReference type="Proteomes" id="UP000008558">
    <property type="component" value="Chromosome"/>
</dbReference>
<evidence type="ECO:0000313" key="3">
    <source>
        <dbReference type="Proteomes" id="UP000008558"/>
    </source>
</evidence>
<dbReference type="eggNOG" id="COG0681">
    <property type="taxonomic scope" value="Bacteria"/>
</dbReference>
<accession>A9NGY8</accession>
<sequence>MLISRLDELEEDTDFPVYFYQGLYDGVNKLKQVETTETKKFDDHWIFAIESYYPYVDKILRNYKSALRVEEEVVIVEKAKKTTSRTVRHLAANTHLLKLPDKDQPTTEVMPKKLLVEFSEDEFGIYENRFVATLIQRLVDFVSRRMRILEEDVNTKKIKELNNTIELSIDNSKYEINIDLREVQTIDQGKIEEDNQKLLARAQELHKKLANALNTEFMKTMRNYRKVKAPIMKTQIILKNTNYRNCYLLWQYLDQYNSLGFELIRDVKQKRFNETYRKHLSQNALFAFSTMMFHDVVREKDQKLLTKSFKVKKAEEIKLTADELKIDPESYKIEDTLMNEFYLNKTKQMFKKTIDQYMQTEPKYEVALRKALKDTIEITNSLYASYFEINQDDDVFDRLVQETNPKDDLDSADEKFKIASIVRQLKEADYKKAIALEKKWYQTTLRYQKRFFKSVKLDSDEKLKKEAKRVSELNEEYIKLQRVEMLDEQKVQVAKDNEMLLELKTQYRERYKKEAKRIADIQKRKAERELERLRKRKEKAQEKLRISKEKQKLKQKQYIDKQKEKIKASHDKAMAALKKGK</sequence>